<dbReference type="GO" id="GO:0005524">
    <property type="term" value="F:ATP binding"/>
    <property type="evidence" value="ECO:0007669"/>
    <property type="project" value="UniProtKB-UniRule"/>
</dbReference>
<reference evidence="9 10" key="1">
    <citation type="journal article" date="2012" name="Eukaryot. Cell">
        <title>Genome sequence of the fungus Glarea lozoyensis: the first genome sequence of a species from the Helotiaceae family.</title>
        <authorList>
            <person name="Youssar L."/>
            <person name="Gruening B.A."/>
            <person name="Erxleben A."/>
            <person name="Guenther S."/>
            <person name="Huettel W."/>
        </authorList>
    </citation>
    <scope>NUCLEOTIDE SEQUENCE [LARGE SCALE GENOMIC DNA]</scope>
    <source>
        <strain evidence="10">ATCC 74030 / MF5533</strain>
    </source>
</reference>
<dbReference type="SUPFAM" id="SSF52540">
    <property type="entry name" value="P-loop containing nucleoside triphosphate hydrolases"/>
    <property type="match status" value="2"/>
</dbReference>
<keyword evidence="5 6" id="KW-0819">tRNA processing</keyword>
<keyword evidence="10" id="KW-1185">Reference proteome</keyword>
<evidence type="ECO:0000256" key="5">
    <source>
        <dbReference type="PIRNR" id="PIRNR039110"/>
    </source>
</evidence>
<dbReference type="InterPro" id="IPR018022">
    <property type="entry name" value="IPT"/>
</dbReference>
<evidence type="ECO:0000256" key="1">
    <source>
        <dbReference type="ARBA" id="ARBA00005842"/>
    </source>
</evidence>
<dbReference type="Proteomes" id="UP000005446">
    <property type="component" value="Unassembled WGS sequence"/>
</dbReference>
<keyword evidence="5" id="KW-0963">Cytoplasm</keyword>
<evidence type="ECO:0000259" key="8">
    <source>
        <dbReference type="Pfam" id="PF12874"/>
    </source>
</evidence>
<comment type="catalytic activity">
    <reaction evidence="5 6">
        <text>adenosine(37) in tRNA + dimethylallyl diphosphate = N(6)-dimethylallyladenosine(37) in tRNA + diphosphate</text>
        <dbReference type="Rhea" id="RHEA:26482"/>
        <dbReference type="Rhea" id="RHEA-COMP:10162"/>
        <dbReference type="Rhea" id="RHEA-COMP:10375"/>
        <dbReference type="ChEBI" id="CHEBI:33019"/>
        <dbReference type="ChEBI" id="CHEBI:57623"/>
        <dbReference type="ChEBI" id="CHEBI:74411"/>
        <dbReference type="ChEBI" id="CHEBI:74415"/>
        <dbReference type="EC" id="2.5.1.75"/>
    </reaction>
</comment>
<dbReference type="Pfam" id="PF01715">
    <property type="entry name" value="IPPT"/>
    <property type="match status" value="1"/>
</dbReference>
<comment type="function">
    <text evidence="5">Catalyzes the transfer of a dimethylallyl group onto the adenine at position 37.</text>
</comment>
<dbReference type="InterPro" id="IPR027417">
    <property type="entry name" value="P-loop_NTPase"/>
</dbReference>
<name>H0EWR6_GLAL7</name>
<keyword evidence="4 5" id="KW-0067">ATP-binding</keyword>
<organism evidence="9 10">
    <name type="scientific">Glarea lozoyensis (strain ATCC 74030 / MF5533)</name>
    <dbReference type="NCBI Taxonomy" id="1104152"/>
    <lineage>
        <taxon>Eukaryota</taxon>
        <taxon>Fungi</taxon>
        <taxon>Dikarya</taxon>
        <taxon>Ascomycota</taxon>
        <taxon>Pezizomycotina</taxon>
        <taxon>Leotiomycetes</taxon>
        <taxon>Helotiales</taxon>
        <taxon>Helotiaceae</taxon>
        <taxon>Glarea</taxon>
    </lineage>
</organism>
<evidence type="ECO:0000256" key="6">
    <source>
        <dbReference type="RuleBase" id="RU003783"/>
    </source>
</evidence>
<evidence type="ECO:0000313" key="10">
    <source>
        <dbReference type="Proteomes" id="UP000005446"/>
    </source>
</evidence>
<dbReference type="GO" id="GO:0005739">
    <property type="term" value="C:mitochondrion"/>
    <property type="evidence" value="ECO:0007669"/>
    <property type="project" value="TreeGrafter"/>
</dbReference>
<dbReference type="PIRSF" id="PIRSF039110">
    <property type="entry name" value="IPP_transferase"/>
    <property type="match status" value="1"/>
</dbReference>
<gene>
    <name evidence="9" type="ORF">M7I_7239</name>
</gene>
<dbReference type="PANTHER" id="PTHR11088:SF89">
    <property type="entry name" value="TRNA DIMETHYLALLYLTRANSFERASE"/>
    <property type="match status" value="1"/>
</dbReference>
<dbReference type="EC" id="2.5.1.75" evidence="5 6"/>
<dbReference type="InterPro" id="IPR039657">
    <property type="entry name" value="Dimethylallyltransferase"/>
</dbReference>
<dbReference type="NCBIfam" id="TIGR00174">
    <property type="entry name" value="miaA"/>
    <property type="match status" value="1"/>
</dbReference>
<dbReference type="Gene3D" id="3.40.50.300">
    <property type="entry name" value="P-loop containing nucleotide triphosphate hydrolases"/>
    <property type="match status" value="1"/>
</dbReference>
<comment type="similarity">
    <text evidence="1 5 7">Belongs to the IPP transferase family.</text>
</comment>
<protein>
    <recommendedName>
        <fullName evidence="5 6">tRNA dimethylallyltransferase</fullName>
        <ecNumber evidence="5 6">2.5.1.75</ecNumber>
    </recommendedName>
</protein>
<dbReference type="InParanoid" id="H0EWR6"/>
<dbReference type="EMBL" id="AGUE01000211">
    <property type="protein sequence ID" value="EHK97096.1"/>
    <property type="molecule type" value="Genomic_DNA"/>
</dbReference>
<evidence type="ECO:0000313" key="9">
    <source>
        <dbReference type="EMBL" id="EHK97096.1"/>
    </source>
</evidence>
<comment type="caution">
    <text evidence="9">The sequence shown here is derived from an EMBL/GenBank/DDBJ whole genome shotgun (WGS) entry which is preliminary data.</text>
</comment>
<evidence type="ECO:0000256" key="7">
    <source>
        <dbReference type="RuleBase" id="RU003785"/>
    </source>
</evidence>
<accession>H0EWR6</accession>
<keyword evidence="2 5" id="KW-0808">Transferase</keyword>
<keyword evidence="3 5" id="KW-0547">Nucleotide-binding</keyword>
<proteinExistence type="inferred from homology"/>
<evidence type="ECO:0000256" key="4">
    <source>
        <dbReference type="ARBA" id="ARBA00022840"/>
    </source>
</evidence>
<dbReference type="FunCoup" id="H0EWR6">
    <property type="interactions" value="554"/>
</dbReference>
<dbReference type="AlphaFoldDB" id="H0EWR6"/>
<dbReference type="SUPFAM" id="SSF57667">
    <property type="entry name" value="beta-beta-alpha zinc fingers"/>
    <property type="match status" value="1"/>
</dbReference>
<dbReference type="InterPro" id="IPR030666">
    <property type="entry name" value="IPP_transferase_euk"/>
</dbReference>
<dbReference type="HOGENOM" id="CLU_032616_2_3_1"/>
<dbReference type="OrthoDB" id="775260at2759"/>
<dbReference type="InterPro" id="IPR013087">
    <property type="entry name" value="Znf_C2H2_type"/>
</dbReference>
<feature type="domain" description="C2H2-type" evidence="8">
    <location>
        <begin position="410"/>
        <end position="433"/>
    </location>
</feature>
<dbReference type="InterPro" id="IPR036236">
    <property type="entry name" value="Znf_C2H2_sf"/>
</dbReference>
<dbReference type="GO" id="GO:0052381">
    <property type="term" value="F:tRNA dimethylallyltransferase activity"/>
    <property type="evidence" value="ECO:0007669"/>
    <property type="project" value="UniProtKB-UniRule"/>
</dbReference>
<dbReference type="PANTHER" id="PTHR11088">
    <property type="entry name" value="TRNA DIMETHYLALLYLTRANSFERASE"/>
    <property type="match status" value="1"/>
</dbReference>
<dbReference type="GO" id="GO:0006400">
    <property type="term" value="P:tRNA modification"/>
    <property type="evidence" value="ECO:0007669"/>
    <property type="project" value="TreeGrafter"/>
</dbReference>
<dbReference type="Pfam" id="PF12874">
    <property type="entry name" value="zf-met"/>
    <property type="match status" value="1"/>
</dbReference>
<dbReference type="HAMAP" id="MF_00185">
    <property type="entry name" value="IPP_trans"/>
    <property type="match status" value="1"/>
</dbReference>
<evidence type="ECO:0000256" key="2">
    <source>
        <dbReference type="ARBA" id="ARBA00022679"/>
    </source>
</evidence>
<evidence type="ECO:0000256" key="3">
    <source>
        <dbReference type="ARBA" id="ARBA00022741"/>
    </source>
</evidence>
<dbReference type="Gene3D" id="1.10.20.140">
    <property type="match status" value="1"/>
</dbReference>
<sequence>MTRKPPEAPLVVVLGATGTGKSQLAVELATRFEGEIINGDAMQMYQGLPIITNKITPEEQRGIPHHLLGTIAIDEEPWTVGLFKKKATQIIQEIRSRGRLPILVGGTHYYTQSLLFDETLVETEAMERPRATSSDHESEQIYPILDGTTEEMLQRLQEVDPTMANRWHPKDRRKIRRSLEIYLTTGKRASDIYEEQQQRKTAKRVGSAAAEQDSASLPVPKQSVILFWVHSDPEVLKQRLDARIGNMVKMGLLDEVMSMSSFQEHEKMAGNVVDVTRGIWVSIGWKEFEKYLSALKSTECSSEDLNKLYELSIEQIQTATRQYAKRQIRWIRIKLMNALSEAGLREKLYVVDASSVAKWDANVSAPAIEITGKFLNADIMPLPQEVSPIARHLLTPDEGVNEVQEGIRQECQLCHVTIVNELQWRAHLGSRRHRALAKKRLKNSRSHLEVVPTAPQCVEGPVT</sequence>